<keyword evidence="4 6" id="KW-0573">Peptidoglycan synthesis</keyword>
<dbReference type="PROSITE" id="PS52029">
    <property type="entry name" value="LD_TPASE"/>
    <property type="match status" value="1"/>
</dbReference>
<dbReference type="Gene3D" id="2.40.440.10">
    <property type="entry name" value="L,D-transpeptidase catalytic domain-like"/>
    <property type="match status" value="1"/>
</dbReference>
<feature type="transmembrane region" description="Helical" evidence="8">
    <location>
        <begin position="66"/>
        <end position="90"/>
    </location>
</feature>
<dbReference type="AlphaFoldDB" id="A0A4Y5YUH2"/>
<keyword evidence="2" id="KW-0808">Transferase</keyword>
<evidence type="ECO:0000256" key="5">
    <source>
        <dbReference type="ARBA" id="ARBA00023316"/>
    </source>
</evidence>
<dbReference type="OrthoDB" id="3176960at2"/>
<dbReference type="UniPathway" id="UPA00219"/>
<dbReference type="Pfam" id="PF03734">
    <property type="entry name" value="YkuD"/>
    <property type="match status" value="1"/>
</dbReference>
<protein>
    <submittedName>
        <fullName evidence="10">Murein L,D-transpeptidase</fullName>
    </submittedName>
</protein>
<evidence type="ECO:0000256" key="8">
    <source>
        <dbReference type="SAM" id="Phobius"/>
    </source>
</evidence>
<feature type="compositionally biased region" description="Polar residues" evidence="7">
    <location>
        <begin position="20"/>
        <end position="29"/>
    </location>
</feature>
<dbReference type="GO" id="GO:0016740">
    <property type="term" value="F:transferase activity"/>
    <property type="evidence" value="ECO:0007669"/>
    <property type="project" value="UniProtKB-KW"/>
</dbReference>
<feature type="region of interest" description="Disordered" evidence="7">
    <location>
        <begin position="17"/>
        <end position="52"/>
    </location>
</feature>
<dbReference type="GO" id="GO:0071555">
    <property type="term" value="P:cell wall organization"/>
    <property type="evidence" value="ECO:0007669"/>
    <property type="project" value="UniProtKB-UniRule"/>
</dbReference>
<proteinExistence type="predicted"/>
<dbReference type="InterPro" id="IPR050979">
    <property type="entry name" value="LD-transpeptidase"/>
</dbReference>
<organism evidence="10 11">
    <name type="scientific">Microbacterium foliorum</name>
    <dbReference type="NCBI Taxonomy" id="104336"/>
    <lineage>
        <taxon>Bacteria</taxon>
        <taxon>Bacillati</taxon>
        <taxon>Actinomycetota</taxon>
        <taxon>Actinomycetes</taxon>
        <taxon>Micrococcales</taxon>
        <taxon>Microbacteriaceae</taxon>
        <taxon>Microbacterium</taxon>
    </lineage>
</organism>
<gene>
    <name evidence="10" type="ORF">FIV50_04785</name>
</gene>
<dbReference type="GO" id="GO:0008360">
    <property type="term" value="P:regulation of cell shape"/>
    <property type="evidence" value="ECO:0007669"/>
    <property type="project" value="UniProtKB-UniRule"/>
</dbReference>
<keyword evidence="8" id="KW-0472">Membrane</keyword>
<dbReference type="PANTHER" id="PTHR30582">
    <property type="entry name" value="L,D-TRANSPEPTIDASE"/>
    <property type="match status" value="1"/>
</dbReference>
<sequence length="506" mass="52032">MFVTDLISAQDAKTEKLTEATASGDQLQTVAPGDSGNAPTDSQPPSSGDQELAWAPIEPAPKKKRLGLWIGLGVGVLALGAGAASMILIAPGTTVAGIPVGWLTPGAAAETIQAHVAETEVTLTGAGDDIVLTGADLGAAIDASALADAAFAERPLWNVTAWMGDPVAGDITLDPTKAESALREAVPASFEDPVDAGVVFDAAGGGYAITPSAPGTAVDVDGLTAAIVATIADGGKSLEFSGGPAEAAPAVTDEDATTFATSLNTMLGSIGFYIGEERAVPVDPATASTWLSVVDDEGELSIVADEAAIQATIDALPASVNREPVNATNIVDSGGEILRTVAEGTNGRAIGDTSNLASDVAAKLEAGEGVFPIEVTETPFESVNLVRKIDVDLSSQTATLIENGAVVRSWAISSGKSATPTDTGNFRVYAHVREQTMKSREPDGSITETPNVPWVTYFNGDEGFHGTYWHNDFGNPRSHGCVNMPIDVAKYVYEWSPVGLEVSVHY</sequence>
<evidence type="ECO:0000256" key="1">
    <source>
        <dbReference type="ARBA" id="ARBA00004752"/>
    </source>
</evidence>
<feature type="active site" description="Proton donor/acceptor" evidence="6">
    <location>
        <position position="465"/>
    </location>
</feature>
<dbReference type="InterPro" id="IPR005490">
    <property type="entry name" value="LD_TPept_cat_dom"/>
</dbReference>
<dbReference type="EMBL" id="CP041040">
    <property type="protein sequence ID" value="QDE36520.1"/>
    <property type="molecule type" value="Genomic_DNA"/>
</dbReference>
<evidence type="ECO:0000256" key="6">
    <source>
        <dbReference type="PROSITE-ProRule" id="PRU01373"/>
    </source>
</evidence>
<dbReference type="RefSeq" id="WP_140038632.1">
    <property type="nucleotide sequence ID" value="NZ_CP041040.1"/>
</dbReference>
<dbReference type="GO" id="GO:0071972">
    <property type="term" value="F:peptidoglycan L,D-transpeptidase activity"/>
    <property type="evidence" value="ECO:0007669"/>
    <property type="project" value="TreeGrafter"/>
</dbReference>
<dbReference type="GO" id="GO:0005576">
    <property type="term" value="C:extracellular region"/>
    <property type="evidence" value="ECO:0007669"/>
    <property type="project" value="TreeGrafter"/>
</dbReference>
<dbReference type="Proteomes" id="UP000316125">
    <property type="component" value="Chromosome"/>
</dbReference>
<keyword evidence="8" id="KW-0812">Transmembrane</keyword>
<evidence type="ECO:0000313" key="10">
    <source>
        <dbReference type="EMBL" id="QDE36520.1"/>
    </source>
</evidence>
<dbReference type="SUPFAM" id="SSF141523">
    <property type="entry name" value="L,D-transpeptidase catalytic domain-like"/>
    <property type="match status" value="1"/>
</dbReference>
<dbReference type="InterPro" id="IPR038063">
    <property type="entry name" value="Transpep_catalytic_dom"/>
</dbReference>
<evidence type="ECO:0000256" key="3">
    <source>
        <dbReference type="ARBA" id="ARBA00022960"/>
    </source>
</evidence>
<dbReference type="GO" id="GO:0018104">
    <property type="term" value="P:peptidoglycan-protein cross-linking"/>
    <property type="evidence" value="ECO:0007669"/>
    <property type="project" value="TreeGrafter"/>
</dbReference>
<feature type="compositionally biased region" description="Polar residues" evidence="7">
    <location>
        <begin position="37"/>
        <end position="49"/>
    </location>
</feature>
<evidence type="ECO:0000256" key="2">
    <source>
        <dbReference type="ARBA" id="ARBA00022679"/>
    </source>
</evidence>
<reference evidence="10 11" key="1">
    <citation type="submission" date="2019-06" db="EMBL/GenBank/DDBJ databases">
        <title>Complete genome of Microbacterium foliorum M2.</title>
        <authorList>
            <person name="Cao G."/>
        </authorList>
    </citation>
    <scope>NUCLEOTIDE SEQUENCE [LARGE SCALE GENOMIC DNA]</scope>
    <source>
        <strain evidence="10 11">M2</strain>
    </source>
</reference>
<evidence type="ECO:0000256" key="4">
    <source>
        <dbReference type="ARBA" id="ARBA00022984"/>
    </source>
</evidence>
<keyword evidence="3 6" id="KW-0133">Cell shape</keyword>
<evidence type="ECO:0000313" key="11">
    <source>
        <dbReference type="Proteomes" id="UP000316125"/>
    </source>
</evidence>
<dbReference type="PANTHER" id="PTHR30582:SF2">
    <property type="entry name" value="L,D-TRANSPEPTIDASE YCIB-RELATED"/>
    <property type="match status" value="1"/>
</dbReference>
<evidence type="ECO:0000259" key="9">
    <source>
        <dbReference type="PROSITE" id="PS52029"/>
    </source>
</evidence>
<feature type="domain" description="L,D-TPase catalytic" evidence="9">
    <location>
        <begin position="387"/>
        <end position="505"/>
    </location>
</feature>
<keyword evidence="8" id="KW-1133">Transmembrane helix</keyword>
<name>A0A4Y5YUH2_9MICO</name>
<feature type="active site" description="Nucleophile" evidence="6">
    <location>
        <position position="481"/>
    </location>
</feature>
<accession>A0A4Y5YUH2</accession>
<keyword evidence="5 6" id="KW-0961">Cell wall biogenesis/degradation</keyword>
<dbReference type="CDD" id="cd16913">
    <property type="entry name" value="YkuD_like"/>
    <property type="match status" value="1"/>
</dbReference>
<comment type="pathway">
    <text evidence="1 6">Cell wall biogenesis; peptidoglycan biosynthesis.</text>
</comment>
<evidence type="ECO:0000256" key="7">
    <source>
        <dbReference type="SAM" id="MobiDB-lite"/>
    </source>
</evidence>